<evidence type="ECO:0000256" key="15">
    <source>
        <dbReference type="ARBA" id="ARBA00049902"/>
    </source>
</evidence>
<evidence type="ECO:0000256" key="8">
    <source>
        <dbReference type="ARBA" id="ARBA00022960"/>
    </source>
</evidence>
<evidence type="ECO:0000313" key="20">
    <source>
        <dbReference type="Proteomes" id="UP000594903"/>
    </source>
</evidence>
<dbReference type="PANTHER" id="PTHR30474">
    <property type="entry name" value="CELL CYCLE PROTEIN"/>
    <property type="match status" value="1"/>
</dbReference>
<evidence type="ECO:0000256" key="5">
    <source>
        <dbReference type="ARBA" id="ARBA00022676"/>
    </source>
</evidence>
<reference evidence="17 20" key="2">
    <citation type="submission" date="2020-12" db="EMBL/GenBank/DDBJ databases">
        <title>FDA dAtabase for Regulatory Grade micrObial Sequences (FDA-ARGOS): Supporting development and validation of Infectious Disease Dx tests.</title>
        <authorList>
            <person name="Sproer C."/>
            <person name="Gronow S."/>
            <person name="Severitt S."/>
            <person name="Schroder I."/>
            <person name="Tallon L."/>
            <person name="Sadzewicz L."/>
            <person name="Zhao X."/>
            <person name="Boylan J."/>
            <person name="Ott S."/>
            <person name="Bowen H."/>
            <person name="Vavikolanu K."/>
            <person name="Mehta A."/>
            <person name="Aluvathingal J."/>
            <person name="Nadendla S."/>
            <person name="Lowell S."/>
            <person name="Myers T."/>
            <person name="Yan Y."/>
            <person name="Sichtig H."/>
        </authorList>
    </citation>
    <scope>NUCLEOTIDE SEQUENCE [LARGE SCALE GENOMIC DNA]</scope>
    <source>
        <strain evidence="17 20">FDAARGOS_872</strain>
    </source>
</reference>
<dbReference type="Proteomes" id="UP000254603">
    <property type="component" value="Unassembled WGS sequence"/>
</dbReference>
<gene>
    <name evidence="16 18" type="primary">ftsW</name>
    <name evidence="17" type="ORF">I6G29_10150</name>
    <name evidence="18" type="ORF">NCTC11997_02099</name>
</gene>
<feature type="transmembrane region" description="Helical" evidence="16">
    <location>
        <begin position="70"/>
        <end position="89"/>
    </location>
</feature>
<reference evidence="18 19" key="1">
    <citation type="submission" date="2018-06" db="EMBL/GenBank/DDBJ databases">
        <authorList>
            <consortium name="Pathogen Informatics"/>
            <person name="Doyle S."/>
        </authorList>
    </citation>
    <scope>NUCLEOTIDE SEQUENCE [LARGE SCALE GENOMIC DNA]</scope>
    <source>
        <strain evidence="18 19">NCTC11997</strain>
    </source>
</reference>
<keyword evidence="5 16" id="KW-0328">Glycosyltransferase</keyword>
<feature type="transmembrane region" description="Helical" evidence="16">
    <location>
        <begin position="338"/>
        <end position="366"/>
    </location>
</feature>
<evidence type="ECO:0000256" key="16">
    <source>
        <dbReference type="HAMAP-Rule" id="MF_00913"/>
    </source>
</evidence>
<accession>A0A378XIT5</accession>
<keyword evidence="20" id="KW-1185">Reference proteome</keyword>
<comment type="pathway">
    <text evidence="2 16">Cell wall biogenesis; peptidoglycan biosynthesis.</text>
</comment>
<dbReference type="RefSeq" id="WP_018575317.1">
    <property type="nucleotide sequence ID" value="NZ_CP065725.1"/>
</dbReference>
<proteinExistence type="inferred from homology"/>
<feature type="transmembrane region" description="Helical" evidence="16">
    <location>
        <begin position="195"/>
        <end position="211"/>
    </location>
</feature>
<feature type="transmembrane region" description="Helical" evidence="16">
    <location>
        <begin position="32"/>
        <end position="50"/>
    </location>
</feature>
<dbReference type="GO" id="GO:0009252">
    <property type="term" value="P:peptidoglycan biosynthetic process"/>
    <property type="evidence" value="ECO:0007669"/>
    <property type="project" value="UniProtKB-UniRule"/>
</dbReference>
<dbReference type="Pfam" id="PF01098">
    <property type="entry name" value="FTSW_RODA_SPOVE"/>
    <property type="match status" value="1"/>
</dbReference>
<dbReference type="PANTHER" id="PTHR30474:SF2">
    <property type="entry name" value="PEPTIDOGLYCAN GLYCOSYLTRANSFERASE FTSW-RELATED"/>
    <property type="match status" value="1"/>
</dbReference>
<dbReference type="InterPro" id="IPR001182">
    <property type="entry name" value="FtsW/RodA"/>
</dbReference>
<comment type="similarity">
    <text evidence="14 16">Belongs to the SEDS family. FtsW subfamily.</text>
</comment>
<dbReference type="GO" id="GO:0015648">
    <property type="term" value="F:lipid-linked peptidoglycan transporter activity"/>
    <property type="evidence" value="ECO:0007669"/>
    <property type="project" value="TreeGrafter"/>
</dbReference>
<evidence type="ECO:0000256" key="10">
    <source>
        <dbReference type="ARBA" id="ARBA00022989"/>
    </source>
</evidence>
<sequence>MALSMRDRFVHEGESRVNEVSPNRVKMRDYDLLLLSIIGVIVILGLIMVYSSSIALTDGPNSQVIKFNRYFVMQAAFIGIGFFGMFTVFNINMDKWEELALPFYIVAAILLLIVLFPFIGREVNGARRWIPLGPVNFQPSELMKIAMVVYAARYAVRHHEVIASLKFMDGFVRGILPIAGLMALAVGLTVVEPDLGAAMVIACICIGLLFLGGLHSFYLSTVIIAGVALVSVAVFGSSWRLRRLLAFMDPFSEEHAQSSGYQLVHSLIAIGRGEWSGVGLGFSIEKLHYLPEAHTDFILAVIGEELGFVGITSVVILYFVLVFKCFKIGRVAIAMDRFFSGLVAQGVGIWIGFQALFNLCVCLGLLPTKGLTLPMISYGGSAMVITLSALGLVFRVDYENRQLMRGLSISGVPTPRYM</sequence>
<dbReference type="STRING" id="1122619.GCA_000373745_02133"/>
<dbReference type="OrthoDB" id="9768187at2"/>
<dbReference type="NCBIfam" id="TIGR02614">
    <property type="entry name" value="ftsW"/>
    <property type="match status" value="1"/>
</dbReference>
<dbReference type="EMBL" id="UGSB01000001">
    <property type="protein sequence ID" value="SUA56478.1"/>
    <property type="molecule type" value="Genomic_DNA"/>
</dbReference>
<dbReference type="EMBL" id="CP065725">
    <property type="protein sequence ID" value="QPT39508.1"/>
    <property type="molecule type" value="Genomic_DNA"/>
</dbReference>
<dbReference type="PROSITE" id="PS00428">
    <property type="entry name" value="FTSW_RODA_SPOVE"/>
    <property type="match status" value="1"/>
</dbReference>
<keyword evidence="11 16" id="KW-0472">Membrane</keyword>
<evidence type="ECO:0000313" key="17">
    <source>
        <dbReference type="EMBL" id="QPT39508.1"/>
    </source>
</evidence>
<dbReference type="HAMAP" id="MF_00913">
    <property type="entry name" value="PGT_FtsW_proteobact"/>
    <property type="match status" value="1"/>
</dbReference>
<dbReference type="InterPro" id="IPR013437">
    <property type="entry name" value="FtsW"/>
</dbReference>
<evidence type="ECO:0000256" key="13">
    <source>
        <dbReference type="ARBA" id="ARBA00023316"/>
    </source>
</evidence>
<dbReference type="GO" id="GO:0008955">
    <property type="term" value="F:peptidoglycan glycosyltransferase activity"/>
    <property type="evidence" value="ECO:0007669"/>
    <property type="project" value="UniProtKB-UniRule"/>
</dbReference>
<dbReference type="AlphaFoldDB" id="A0A378XIT5"/>
<feature type="transmembrane region" description="Helical" evidence="16">
    <location>
        <begin position="139"/>
        <end position="156"/>
    </location>
</feature>
<evidence type="ECO:0000256" key="1">
    <source>
        <dbReference type="ARBA" id="ARBA00004651"/>
    </source>
</evidence>
<dbReference type="GO" id="GO:0032153">
    <property type="term" value="C:cell division site"/>
    <property type="evidence" value="ECO:0007669"/>
    <property type="project" value="UniProtKB-UniRule"/>
</dbReference>
<keyword evidence="4 16" id="KW-0132">Cell division</keyword>
<evidence type="ECO:0000256" key="12">
    <source>
        <dbReference type="ARBA" id="ARBA00023306"/>
    </source>
</evidence>
<dbReference type="GO" id="GO:0043093">
    <property type="term" value="P:FtsZ-dependent cytokinesis"/>
    <property type="evidence" value="ECO:0007669"/>
    <property type="project" value="UniProtKB-UniRule"/>
</dbReference>
<evidence type="ECO:0000256" key="2">
    <source>
        <dbReference type="ARBA" id="ARBA00004752"/>
    </source>
</evidence>
<keyword evidence="9 16" id="KW-0573">Peptidoglycan synthesis</keyword>
<dbReference type="GO" id="GO:0008360">
    <property type="term" value="P:regulation of cell shape"/>
    <property type="evidence" value="ECO:0007669"/>
    <property type="project" value="UniProtKB-KW"/>
</dbReference>
<evidence type="ECO:0000313" key="19">
    <source>
        <dbReference type="Proteomes" id="UP000254603"/>
    </source>
</evidence>
<dbReference type="EC" id="2.4.99.28" evidence="16"/>
<keyword evidence="16" id="KW-0997">Cell inner membrane</keyword>
<keyword evidence="13 16" id="KW-0961">Cell wall biogenesis/degradation</keyword>
<dbReference type="GO" id="GO:0071555">
    <property type="term" value="P:cell wall organization"/>
    <property type="evidence" value="ECO:0007669"/>
    <property type="project" value="UniProtKB-KW"/>
</dbReference>
<dbReference type="UniPathway" id="UPA00219"/>
<organism evidence="18 19">
    <name type="scientific">Oligella ureolytica</name>
    <dbReference type="NCBI Taxonomy" id="90244"/>
    <lineage>
        <taxon>Bacteria</taxon>
        <taxon>Pseudomonadati</taxon>
        <taxon>Pseudomonadota</taxon>
        <taxon>Betaproteobacteria</taxon>
        <taxon>Burkholderiales</taxon>
        <taxon>Alcaligenaceae</taxon>
        <taxon>Oligella</taxon>
    </lineage>
</organism>
<evidence type="ECO:0000256" key="7">
    <source>
        <dbReference type="ARBA" id="ARBA00022692"/>
    </source>
</evidence>
<keyword evidence="10 16" id="KW-1133">Transmembrane helix</keyword>
<evidence type="ECO:0000256" key="11">
    <source>
        <dbReference type="ARBA" id="ARBA00023136"/>
    </source>
</evidence>
<name>A0A378XIT5_9BURK</name>
<feature type="transmembrane region" description="Helical" evidence="16">
    <location>
        <begin position="378"/>
        <end position="396"/>
    </location>
</feature>
<comment type="function">
    <text evidence="16">Peptidoglycan polymerase that is essential for cell division.</text>
</comment>
<protein>
    <recommendedName>
        <fullName evidence="16">Probable peptidoglycan glycosyltransferase FtsW</fullName>
        <shortName evidence="16">PGT</shortName>
        <ecNumber evidence="16">2.4.99.28</ecNumber>
    </recommendedName>
    <alternativeName>
        <fullName evidence="16">Cell division protein FtsW</fullName>
    </alternativeName>
    <alternativeName>
        <fullName evidence="16">Cell wall polymerase</fullName>
    </alternativeName>
    <alternativeName>
        <fullName evidence="16">Peptidoglycan polymerase</fullName>
        <shortName evidence="16">PG polymerase</shortName>
    </alternativeName>
</protein>
<comment type="subcellular location">
    <subcellularLocation>
        <location evidence="16">Cell inner membrane</location>
        <topology evidence="16">Multi-pass membrane protein</topology>
    </subcellularLocation>
    <subcellularLocation>
        <location evidence="1">Cell membrane</location>
        <topology evidence="1">Multi-pass membrane protein</topology>
    </subcellularLocation>
    <text evidence="16">Localizes to the division septum.</text>
</comment>
<evidence type="ECO:0000256" key="9">
    <source>
        <dbReference type="ARBA" id="ARBA00022984"/>
    </source>
</evidence>
<keyword evidence="7 16" id="KW-0812">Transmembrane</keyword>
<evidence type="ECO:0000256" key="14">
    <source>
        <dbReference type="ARBA" id="ARBA00038053"/>
    </source>
</evidence>
<comment type="catalytic activity">
    <reaction evidence="15 16">
        <text>[GlcNAc-(1-&gt;4)-Mur2Ac(oyl-L-Ala-gamma-D-Glu-L-Lys-D-Ala-D-Ala)](n)-di-trans,octa-cis-undecaprenyl diphosphate + beta-D-GlcNAc-(1-&gt;4)-Mur2Ac(oyl-L-Ala-gamma-D-Glu-L-Lys-D-Ala-D-Ala)-di-trans,octa-cis-undecaprenyl diphosphate = [GlcNAc-(1-&gt;4)-Mur2Ac(oyl-L-Ala-gamma-D-Glu-L-Lys-D-Ala-D-Ala)](n+1)-di-trans,octa-cis-undecaprenyl diphosphate + di-trans,octa-cis-undecaprenyl diphosphate + H(+)</text>
        <dbReference type="Rhea" id="RHEA:23708"/>
        <dbReference type="Rhea" id="RHEA-COMP:9602"/>
        <dbReference type="Rhea" id="RHEA-COMP:9603"/>
        <dbReference type="ChEBI" id="CHEBI:15378"/>
        <dbReference type="ChEBI" id="CHEBI:58405"/>
        <dbReference type="ChEBI" id="CHEBI:60033"/>
        <dbReference type="ChEBI" id="CHEBI:78435"/>
        <dbReference type="EC" id="2.4.99.28"/>
    </reaction>
</comment>
<keyword evidence="6 16" id="KW-0808">Transferase</keyword>
<keyword evidence="8 16" id="KW-0133">Cell shape</keyword>
<keyword evidence="3 16" id="KW-1003">Cell membrane</keyword>
<keyword evidence="12 16" id="KW-0131">Cell cycle</keyword>
<dbReference type="InterPro" id="IPR018365">
    <property type="entry name" value="Cell_cycle_FtsW-rel_CS"/>
</dbReference>
<feature type="transmembrane region" description="Helical" evidence="16">
    <location>
        <begin position="168"/>
        <end position="189"/>
    </location>
</feature>
<dbReference type="Proteomes" id="UP000594903">
    <property type="component" value="Chromosome"/>
</dbReference>
<evidence type="ECO:0000256" key="3">
    <source>
        <dbReference type="ARBA" id="ARBA00022475"/>
    </source>
</evidence>
<feature type="transmembrane region" description="Helical" evidence="16">
    <location>
        <begin position="306"/>
        <end position="326"/>
    </location>
</feature>
<evidence type="ECO:0000256" key="4">
    <source>
        <dbReference type="ARBA" id="ARBA00022618"/>
    </source>
</evidence>
<evidence type="ECO:0000313" key="18">
    <source>
        <dbReference type="EMBL" id="SUA56478.1"/>
    </source>
</evidence>
<feature type="transmembrane region" description="Helical" evidence="16">
    <location>
        <begin position="101"/>
        <end position="119"/>
    </location>
</feature>
<evidence type="ECO:0000256" key="6">
    <source>
        <dbReference type="ARBA" id="ARBA00022679"/>
    </source>
</evidence>
<dbReference type="GO" id="GO:0005886">
    <property type="term" value="C:plasma membrane"/>
    <property type="evidence" value="ECO:0007669"/>
    <property type="project" value="UniProtKB-SubCell"/>
</dbReference>
<feature type="transmembrane region" description="Helical" evidence="16">
    <location>
        <begin position="218"/>
        <end position="239"/>
    </location>
</feature>